<comment type="catalytic activity">
    <reaction evidence="12">
        <text>a ribonucleoside 5'-diphosphate + ATP = a ribonucleoside 5'-triphosphate + ADP</text>
        <dbReference type="Rhea" id="RHEA:18113"/>
        <dbReference type="ChEBI" id="CHEBI:30616"/>
        <dbReference type="ChEBI" id="CHEBI:57930"/>
        <dbReference type="ChEBI" id="CHEBI:61557"/>
        <dbReference type="ChEBI" id="CHEBI:456216"/>
        <dbReference type="EC" id="2.7.4.6"/>
    </reaction>
</comment>
<organism evidence="17 18">
    <name type="scientific">Periweissella cryptocerci</name>
    <dbReference type="NCBI Taxonomy" id="2506420"/>
    <lineage>
        <taxon>Bacteria</taxon>
        <taxon>Bacillati</taxon>
        <taxon>Bacillota</taxon>
        <taxon>Bacilli</taxon>
        <taxon>Lactobacillales</taxon>
        <taxon>Lactobacillaceae</taxon>
        <taxon>Periweissella</taxon>
    </lineage>
</organism>
<evidence type="ECO:0000256" key="2">
    <source>
        <dbReference type="ARBA" id="ARBA00008142"/>
    </source>
</evidence>
<proteinExistence type="inferred from homology"/>
<evidence type="ECO:0000256" key="13">
    <source>
        <dbReference type="PROSITE-ProRule" id="PRU00706"/>
    </source>
</evidence>
<dbReference type="EC" id="2.7.4.6" evidence="3 12"/>
<comment type="cofactor">
    <cofactor evidence="1 12">
        <name>Mg(2+)</name>
        <dbReference type="ChEBI" id="CHEBI:18420"/>
    </cofactor>
</comment>
<dbReference type="Pfam" id="PF00334">
    <property type="entry name" value="NDK"/>
    <property type="match status" value="1"/>
</dbReference>
<gene>
    <name evidence="12" type="primary">ndk</name>
    <name evidence="17" type="ORF">EQG49_01075</name>
</gene>
<keyword evidence="11 12" id="KW-0546">Nucleotide metabolism</keyword>
<evidence type="ECO:0000256" key="6">
    <source>
        <dbReference type="ARBA" id="ARBA00022723"/>
    </source>
</evidence>
<dbReference type="GO" id="GO:0005524">
    <property type="term" value="F:ATP binding"/>
    <property type="evidence" value="ECO:0007669"/>
    <property type="project" value="UniProtKB-UniRule"/>
</dbReference>
<feature type="binding site" evidence="12 13">
    <location>
        <position position="10"/>
    </location>
    <ligand>
        <name>ATP</name>
        <dbReference type="ChEBI" id="CHEBI:30616"/>
    </ligand>
</feature>
<keyword evidence="5 12" id="KW-0808">Transferase</keyword>
<keyword evidence="8 12" id="KW-0418">Kinase</keyword>
<keyword evidence="10 12" id="KW-0460">Magnesium</keyword>
<evidence type="ECO:0000256" key="3">
    <source>
        <dbReference type="ARBA" id="ARBA00012966"/>
    </source>
</evidence>
<dbReference type="PANTHER" id="PTHR11349">
    <property type="entry name" value="NUCLEOSIDE DIPHOSPHATE KINASE"/>
    <property type="match status" value="1"/>
</dbReference>
<feature type="active site" description="Pros-phosphohistidine intermediate" evidence="12 13">
    <location>
        <position position="120"/>
    </location>
</feature>
<feature type="binding site" evidence="12 13">
    <location>
        <position position="58"/>
    </location>
    <ligand>
        <name>ATP</name>
        <dbReference type="ChEBI" id="CHEBI:30616"/>
    </ligand>
</feature>
<keyword evidence="9 12" id="KW-0067">ATP-binding</keyword>
<evidence type="ECO:0000256" key="8">
    <source>
        <dbReference type="ARBA" id="ARBA00022777"/>
    </source>
</evidence>
<dbReference type="PRINTS" id="PR01243">
    <property type="entry name" value="NUCDPKINASE"/>
</dbReference>
<comment type="subcellular location">
    <subcellularLocation>
        <location evidence="12">Cytoplasm</location>
    </subcellularLocation>
</comment>
<keyword evidence="18" id="KW-1185">Reference proteome</keyword>
<dbReference type="EMBL" id="CP037940">
    <property type="protein sequence ID" value="QBO35143.1"/>
    <property type="molecule type" value="Genomic_DNA"/>
</dbReference>
<comment type="function">
    <text evidence="12">Major role in the synthesis of nucleoside triphosphates other than ATP. The ATP gamma phosphate is transferred to the NDP beta phosphate via a ping-pong mechanism, using a phosphorylated active-site intermediate.</text>
</comment>
<sequence>MTERTLVIVKPDGVQRGKTGDIIRRIERKGYCLVALEMVQATETILREHYAELVEKSFFPEIVSYMTESPVVAIIIEGENVVEGWRSLMGTTMPTQAAPGTVRGDFGRDWPGNAVKNVVHGSDSPASAEREIAIWFPNLA</sequence>
<dbReference type="RefSeq" id="WP_133362223.1">
    <property type="nucleotide sequence ID" value="NZ_CP037940.1"/>
</dbReference>
<feature type="domain" description="Nucleoside diphosphate kinase-like" evidence="16">
    <location>
        <begin position="2"/>
        <end position="139"/>
    </location>
</feature>
<dbReference type="InterPro" id="IPR034907">
    <property type="entry name" value="NDK-like_dom"/>
</dbReference>
<evidence type="ECO:0000256" key="11">
    <source>
        <dbReference type="ARBA" id="ARBA00023080"/>
    </source>
</evidence>
<evidence type="ECO:0000256" key="10">
    <source>
        <dbReference type="ARBA" id="ARBA00022842"/>
    </source>
</evidence>
<evidence type="ECO:0000256" key="1">
    <source>
        <dbReference type="ARBA" id="ARBA00001946"/>
    </source>
</evidence>
<keyword evidence="6 12" id="KW-0479">Metal-binding</keyword>
<keyword evidence="12" id="KW-0963">Cytoplasm</keyword>
<dbReference type="GO" id="GO:0006183">
    <property type="term" value="P:GTP biosynthetic process"/>
    <property type="evidence" value="ECO:0007669"/>
    <property type="project" value="UniProtKB-UniRule"/>
</dbReference>
<dbReference type="GO" id="GO:0006241">
    <property type="term" value="P:CTP biosynthetic process"/>
    <property type="evidence" value="ECO:0007669"/>
    <property type="project" value="UniProtKB-UniRule"/>
</dbReference>
<dbReference type="GO" id="GO:0005737">
    <property type="term" value="C:cytoplasm"/>
    <property type="evidence" value="ECO:0007669"/>
    <property type="project" value="UniProtKB-SubCell"/>
</dbReference>
<feature type="binding site" evidence="12">
    <location>
        <position position="113"/>
    </location>
    <ligand>
        <name>ATP</name>
        <dbReference type="ChEBI" id="CHEBI:30616"/>
    </ligand>
</feature>
<dbReference type="NCBIfam" id="NF001908">
    <property type="entry name" value="PRK00668.1"/>
    <property type="match status" value="1"/>
</dbReference>
<dbReference type="OrthoDB" id="9801161at2"/>
<evidence type="ECO:0000313" key="17">
    <source>
        <dbReference type="EMBL" id="QBO35143.1"/>
    </source>
</evidence>
<comment type="similarity">
    <text evidence="2 12 13 14">Belongs to the NDK family.</text>
</comment>
<evidence type="ECO:0000256" key="4">
    <source>
        <dbReference type="ARBA" id="ARBA00017632"/>
    </source>
</evidence>
<dbReference type="KEGG" id="wei:EQG49_01075"/>
<accession>A0A4P6YRC0</accession>
<keyword evidence="12" id="KW-0597">Phosphoprotein</keyword>
<evidence type="ECO:0000256" key="14">
    <source>
        <dbReference type="RuleBase" id="RU004011"/>
    </source>
</evidence>
<dbReference type="Gene3D" id="3.30.70.141">
    <property type="entry name" value="Nucleoside diphosphate kinase-like domain"/>
    <property type="match status" value="1"/>
</dbReference>
<evidence type="ECO:0000256" key="12">
    <source>
        <dbReference type="HAMAP-Rule" id="MF_00451"/>
    </source>
</evidence>
<dbReference type="InterPro" id="IPR001564">
    <property type="entry name" value="Nucleoside_diP_kinase"/>
</dbReference>
<keyword evidence="7 12" id="KW-0547">Nucleotide-binding</keyword>
<dbReference type="InterPro" id="IPR023005">
    <property type="entry name" value="Nucleoside_diP_kinase_AS"/>
</dbReference>
<feature type="binding site" evidence="12 13">
    <location>
        <position position="92"/>
    </location>
    <ligand>
        <name>ATP</name>
        <dbReference type="ChEBI" id="CHEBI:30616"/>
    </ligand>
</feature>
<evidence type="ECO:0000256" key="5">
    <source>
        <dbReference type="ARBA" id="ARBA00022679"/>
    </source>
</evidence>
<dbReference type="HAMAP" id="MF_00451">
    <property type="entry name" value="NDP_kinase"/>
    <property type="match status" value="1"/>
</dbReference>
<dbReference type="AlphaFoldDB" id="A0A4P6YRC0"/>
<dbReference type="GO" id="GO:0004550">
    <property type="term" value="F:nucleoside diphosphate kinase activity"/>
    <property type="evidence" value="ECO:0007669"/>
    <property type="project" value="UniProtKB-UniRule"/>
</dbReference>
<comment type="catalytic activity">
    <reaction evidence="12 15">
        <text>a 2'-deoxyribonucleoside 5'-diphosphate + ATP = a 2'-deoxyribonucleoside 5'-triphosphate + ADP</text>
        <dbReference type="Rhea" id="RHEA:44640"/>
        <dbReference type="ChEBI" id="CHEBI:30616"/>
        <dbReference type="ChEBI" id="CHEBI:61560"/>
        <dbReference type="ChEBI" id="CHEBI:73316"/>
        <dbReference type="ChEBI" id="CHEBI:456216"/>
        <dbReference type="EC" id="2.7.4.6"/>
    </reaction>
</comment>
<evidence type="ECO:0000256" key="7">
    <source>
        <dbReference type="ARBA" id="ARBA00022741"/>
    </source>
</evidence>
<dbReference type="FunFam" id="3.30.70.141:FF:000003">
    <property type="entry name" value="Nucleoside diphosphate kinase"/>
    <property type="match status" value="1"/>
</dbReference>
<dbReference type="SMART" id="SM00562">
    <property type="entry name" value="NDK"/>
    <property type="match status" value="1"/>
</dbReference>
<dbReference type="PROSITE" id="PS00469">
    <property type="entry name" value="NDPK"/>
    <property type="match status" value="1"/>
</dbReference>
<evidence type="ECO:0000256" key="15">
    <source>
        <dbReference type="RuleBase" id="RU004013"/>
    </source>
</evidence>
<reference evidence="18" key="1">
    <citation type="submission" date="2019-03" db="EMBL/GenBank/DDBJ databases">
        <title>Weissella sp. 26KH-42 Genome sequencing.</title>
        <authorList>
            <person name="Heo J."/>
            <person name="Kim S.-J."/>
            <person name="Kim J.-S."/>
            <person name="Hong S.-B."/>
            <person name="Kwon S.-W."/>
        </authorList>
    </citation>
    <scope>NUCLEOTIDE SEQUENCE [LARGE SCALE GENOMIC DNA]</scope>
    <source>
        <strain evidence="18">26KH-42</strain>
    </source>
</reference>
<dbReference type="CDD" id="cd04413">
    <property type="entry name" value="NDPk_I"/>
    <property type="match status" value="1"/>
</dbReference>
<dbReference type="Proteomes" id="UP000292886">
    <property type="component" value="Chromosome"/>
</dbReference>
<dbReference type="GO" id="GO:0046872">
    <property type="term" value="F:metal ion binding"/>
    <property type="evidence" value="ECO:0007669"/>
    <property type="project" value="UniProtKB-KW"/>
</dbReference>
<dbReference type="SUPFAM" id="SSF54919">
    <property type="entry name" value="Nucleoside diphosphate kinase, NDK"/>
    <property type="match status" value="1"/>
</dbReference>
<feature type="binding site" evidence="12 13">
    <location>
        <position position="103"/>
    </location>
    <ligand>
        <name>ATP</name>
        <dbReference type="ChEBI" id="CHEBI:30616"/>
    </ligand>
</feature>
<feature type="binding site" evidence="12 13">
    <location>
        <position position="86"/>
    </location>
    <ligand>
        <name>ATP</name>
        <dbReference type="ChEBI" id="CHEBI:30616"/>
    </ligand>
</feature>
<comment type="subunit">
    <text evidence="12">Homotetramer.</text>
</comment>
<name>A0A4P6YRC0_9LACO</name>
<evidence type="ECO:0000259" key="16">
    <source>
        <dbReference type="SMART" id="SM00562"/>
    </source>
</evidence>
<dbReference type="PROSITE" id="PS51374">
    <property type="entry name" value="NDPK_LIKE"/>
    <property type="match status" value="1"/>
</dbReference>
<dbReference type="InterPro" id="IPR036850">
    <property type="entry name" value="NDK-like_dom_sf"/>
</dbReference>
<protein>
    <recommendedName>
        <fullName evidence="4 12">Nucleoside diphosphate kinase</fullName>
        <shortName evidence="12">NDK</shortName>
        <shortName evidence="12">NDP kinase</shortName>
        <ecNumber evidence="3 12">2.7.4.6</ecNumber>
    </recommendedName>
    <alternativeName>
        <fullName evidence="12">Nucleoside-2-P kinase</fullName>
    </alternativeName>
</protein>
<evidence type="ECO:0000256" key="9">
    <source>
        <dbReference type="ARBA" id="ARBA00022840"/>
    </source>
</evidence>
<feature type="binding site" evidence="13">
    <location>
        <position position="117"/>
    </location>
    <ligand>
        <name>ATP</name>
        <dbReference type="ChEBI" id="CHEBI:30616"/>
    </ligand>
</feature>
<dbReference type="GO" id="GO:0006228">
    <property type="term" value="P:UTP biosynthetic process"/>
    <property type="evidence" value="ECO:0007669"/>
    <property type="project" value="UniProtKB-UniRule"/>
</dbReference>
<evidence type="ECO:0000313" key="18">
    <source>
        <dbReference type="Proteomes" id="UP000292886"/>
    </source>
</evidence>